<dbReference type="EMBL" id="CAJOBZ010000018">
    <property type="protein sequence ID" value="CAF4856607.1"/>
    <property type="molecule type" value="Genomic_DNA"/>
</dbReference>
<evidence type="ECO:0000313" key="1">
    <source>
        <dbReference type="EMBL" id="CAF4856607.1"/>
    </source>
</evidence>
<keyword evidence="2" id="KW-1185">Reference proteome</keyword>
<gene>
    <name evidence="1" type="ORF">PMACD_LOCUS7534</name>
</gene>
<sequence length="123" mass="13551">MTSRPRYNARLTPGSLYSGFVGITRGGVSGYSTQSLNRRYSGVSQVPIPLLLSGSRDIDVVMLKLCLSRPVVLFSCLFSGLSIRRELALSESSMSNQSKFRLLSPKTYLHVHVSQNTMELAAH</sequence>
<dbReference type="AlphaFoldDB" id="A0A821SDD9"/>
<proteinExistence type="predicted"/>
<dbReference type="Proteomes" id="UP000663880">
    <property type="component" value="Unassembled WGS sequence"/>
</dbReference>
<evidence type="ECO:0000313" key="2">
    <source>
        <dbReference type="Proteomes" id="UP000663880"/>
    </source>
</evidence>
<name>A0A821SDD9_9NEOP</name>
<accession>A0A821SDD9</accession>
<protein>
    <submittedName>
        <fullName evidence="1">Uncharacterized protein</fullName>
    </submittedName>
</protein>
<comment type="caution">
    <text evidence="1">The sequence shown here is derived from an EMBL/GenBank/DDBJ whole genome shotgun (WGS) entry which is preliminary data.</text>
</comment>
<reference evidence="1" key="1">
    <citation type="submission" date="2021-02" db="EMBL/GenBank/DDBJ databases">
        <authorList>
            <person name="Steward A R."/>
        </authorList>
    </citation>
    <scope>NUCLEOTIDE SEQUENCE</scope>
</reference>
<organism evidence="1 2">
    <name type="scientific">Pieris macdunnoughi</name>
    <dbReference type="NCBI Taxonomy" id="345717"/>
    <lineage>
        <taxon>Eukaryota</taxon>
        <taxon>Metazoa</taxon>
        <taxon>Ecdysozoa</taxon>
        <taxon>Arthropoda</taxon>
        <taxon>Hexapoda</taxon>
        <taxon>Insecta</taxon>
        <taxon>Pterygota</taxon>
        <taxon>Neoptera</taxon>
        <taxon>Endopterygota</taxon>
        <taxon>Lepidoptera</taxon>
        <taxon>Glossata</taxon>
        <taxon>Ditrysia</taxon>
        <taxon>Papilionoidea</taxon>
        <taxon>Pieridae</taxon>
        <taxon>Pierinae</taxon>
        <taxon>Pieris</taxon>
    </lineage>
</organism>